<dbReference type="PROSITE" id="PS50893">
    <property type="entry name" value="ABC_TRANSPORTER_2"/>
    <property type="match status" value="1"/>
</dbReference>
<feature type="domain" description="ABC transporter" evidence="3">
    <location>
        <begin position="3"/>
        <end position="227"/>
    </location>
</feature>
<sequence>MKIRANNISKSFGEKKVLDNISFGLEEGMIIGLVGRNGSGKTTLLKCLCGIYDCDGGGFFLDDKKLRDKPDLIANIAFLPDRFDYFNYYKIKDIGDFYSVIYKNFDSGFFFTELNKLKINPNLNLRSLSKGQKNITGLITILATKAKILLVDEILDGMDVLNKKLIMSYLLDAKDEGRSVFASSHELDQLSGLSDYIYYLTVDGKLIDTSDKKINKLKKVQIVFKEEIAKDLKESLILVSSLGRVATFLVNDDDYRLEKMLARDDIAQYDLLSPKIEDYFYLEAGGEENA</sequence>
<keyword evidence="2 4" id="KW-0067">ATP-binding</keyword>
<dbReference type="Proteomes" id="UP000070383">
    <property type="component" value="Unassembled WGS sequence"/>
</dbReference>
<evidence type="ECO:0000313" key="5">
    <source>
        <dbReference type="Proteomes" id="UP000070383"/>
    </source>
</evidence>
<dbReference type="PATRIC" id="fig|33036.3.peg.585"/>
<dbReference type="OrthoDB" id="9804819at2"/>
<dbReference type="AlphaFoldDB" id="A0A133KGC8"/>
<dbReference type="GO" id="GO:0005524">
    <property type="term" value="F:ATP binding"/>
    <property type="evidence" value="ECO:0007669"/>
    <property type="project" value="UniProtKB-KW"/>
</dbReference>
<dbReference type="PANTHER" id="PTHR43158:SF10">
    <property type="entry name" value="ABC TRANSPORTER ATP-BINDING PROTEIN YTRB"/>
    <property type="match status" value="1"/>
</dbReference>
<evidence type="ECO:0000256" key="1">
    <source>
        <dbReference type="ARBA" id="ARBA00022741"/>
    </source>
</evidence>
<keyword evidence="5" id="KW-1185">Reference proteome</keyword>
<evidence type="ECO:0000313" key="4">
    <source>
        <dbReference type="EMBL" id="KWZ78575.1"/>
    </source>
</evidence>
<dbReference type="InterPro" id="IPR027417">
    <property type="entry name" value="P-loop_NTPase"/>
</dbReference>
<gene>
    <name evidence="4" type="ORF">HMPREF3200_00586</name>
</gene>
<name>A0A133KGC8_9FIRM</name>
<dbReference type="Gene3D" id="3.40.50.300">
    <property type="entry name" value="P-loop containing nucleotide triphosphate hydrolases"/>
    <property type="match status" value="1"/>
</dbReference>
<dbReference type="STRING" id="33036.HMPREF3200_00586"/>
<reference evidence="5" key="1">
    <citation type="submission" date="2016-01" db="EMBL/GenBank/DDBJ databases">
        <authorList>
            <person name="Mitreva M."/>
            <person name="Pepin K.H."/>
            <person name="Mihindukulasuriya K.A."/>
            <person name="Fulton R."/>
            <person name="Fronick C."/>
            <person name="O'Laughlin M."/>
            <person name="Miner T."/>
            <person name="Herter B."/>
            <person name="Rosa B.A."/>
            <person name="Cordes M."/>
            <person name="Tomlinson C."/>
            <person name="Wollam A."/>
            <person name="Palsikar V.B."/>
            <person name="Mardis E.R."/>
            <person name="Wilson R.K."/>
        </authorList>
    </citation>
    <scope>NUCLEOTIDE SEQUENCE [LARGE SCALE GENOMIC DNA]</scope>
    <source>
        <strain evidence="5">MJR8151</strain>
    </source>
</reference>
<dbReference type="Pfam" id="PF00005">
    <property type="entry name" value="ABC_tran"/>
    <property type="match status" value="1"/>
</dbReference>
<evidence type="ECO:0000256" key="2">
    <source>
        <dbReference type="ARBA" id="ARBA00022840"/>
    </source>
</evidence>
<dbReference type="EMBL" id="LRPM01000022">
    <property type="protein sequence ID" value="KWZ78575.1"/>
    <property type="molecule type" value="Genomic_DNA"/>
</dbReference>
<proteinExistence type="predicted"/>
<dbReference type="SMART" id="SM00382">
    <property type="entry name" value="AAA"/>
    <property type="match status" value="1"/>
</dbReference>
<dbReference type="RefSeq" id="WP_060929131.1">
    <property type="nucleotide sequence ID" value="NZ_CAMXZL010000013.1"/>
</dbReference>
<accession>A0A133KGC8</accession>
<keyword evidence="1" id="KW-0547">Nucleotide-binding</keyword>
<dbReference type="SUPFAM" id="SSF52540">
    <property type="entry name" value="P-loop containing nucleoside triphosphate hydrolases"/>
    <property type="match status" value="1"/>
</dbReference>
<dbReference type="PANTHER" id="PTHR43158">
    <property type="entry name" value="SKFA PEPTIDE EXPORT ATP-BINDING PROTEIN SKFE"/>
    <property type="match status" value="1"/>
</dbReference>
<evidence type="ECO:0000259" key="3">
    <source>
        <dbReference type="PROSITE" id="PS50893"/>
    </source>
</evidence>
<dbReference type="InterPro" id="IPR003593">
    <property type="entry name" value="AAA+_ATPase"/>
</dbReference>
<protein>
    <submittedName>
        <fullName evidence="4">ABC transporter, ATP-binding protein</fullName>
    </submittedName>
</protein>
<dbReference type="GO" id="GO:0016887">
    <property type="term" value="F:ATP hydrolysis activity"/>
    <property type="evidence" value="ECO:0007669"/>
    <property type="project" value="InterPro"/>
</dbReference>
<dbReference type="InterPro" id="IPR003439">
    <property type="entry name" value="ABC_transporter-like_ATP-bd"/>
</dbReference>
<organism evidence="4 5">
    <name type="scientific">Anaerococcus tetradius</name>
    <dbReference type="NCBI Taxonomy" id="33036"/>
    <lineage>
        <taxon>Bacteria</taxon>
        <taxon>Bacillati</taxon>
        <taxon>Bacillota</taxon>
        <taxon>Tissierellia</taxon>
        <taxon>Tissierellales</taxon>
        <taxon>Peptoniphilaceae</taxon>
        <taxon>Anaerococcus</taxon>
    </lineage>
</organism>
<comment type="caution">
    <text evidence="4">The sequence shown here is derived from an EMBL/GenBank/DDBJ whole genome shotgun (WGS) entry which is preliminary data.</text>
</comment>